<keyword evidence="5" id="KW-1185">Reference proteome</keyword>
<dbReference type="RefSeq" id="WP_229641648.1">
    <property type="nucleotide sequence ID" value="NZ_JADWDC010000046.1"/>
</dbReference>
<dbReference type="EMBL" id="JADWDC010000046">
    <property type="protein sequence ID" value="MCC0178548.1"/>
    <property type="molecule type" value="Genomic_DNA"/>
</dbReference>
<evidence type="ECO:0000256" key="3">
    <source>
        <dbReference type="SAM" id="MobiDB-lite"/>
    </source>
</evidence>
<evidence type="ECO:0000256" key="1">
    <source>
        <dbReference type="ARBA" id="ARBA00009981"/>
    </source>
</evidence>
<dbReference type="NCBIfam" id="TIGR01552">
    <property type="entry name" value="phd_fam"/>
    <property type="match status" value="1"/>
</dbReference>
<dbReference type="Gene3D" id="3.40.1620.10">
    <property type="entry name" value="YefM-like domain"/>
    <property type="match status" value="1"/>
</dbReference>
<comment type="caution">
    <text evidence="4">The sequence shown here is derived from an EMBL/GenBank/DDBJ whole genome shotgun (WGS) entry which is preliminary data.</text>
</comment>
<dbReference type="Proteomes" id="UP000729733">
    <property type="component" value="Unassembled WGS sequence"/>
</dbReference>
<organism evidence="4 5">
    <name type="scientific">Waterburya agarophytonicola KI4</name>
    <dbReference type="NCBI Taxonomy" id="2874699"/>
    <lineage>
        <taxon>Bacteria</taxon>
        <taxon>Bacillati</taxon>
        <taxon>Cyanobacteriota</taxon>
        <taxon>Cyanophyceae</taxon>
        <taxon>Pleurocapsales</taxon>
        <taxon>Hyellaceae</taxon>
        <taxon>Waterburya</taxon>
        <taxon>Waterburya agarophytonicola</taxon>
    </lineage>
</organism>
<protein>
    <recommendedName>
        <fullName evidence="2">Antitoxin</fullName>
    </recommendedName>
</protein>
<reference evidence="4" key="1">
    <citation type="journal article" date="2021" name="Antonie Van Leeuwenhoek">
        <title>Draft genome and description of Waterburya agarophytonicola gen. nov. sp. nov. (Pleurocapsales, Cyanobacteria): a seaweed symbiont.</title>
        <authorList>
            <person name="Bonthond G."/>
            <person name="Shalygin S."/>
            <person name="Bayer T."/>
            <person name="Weinberger F."/>
        </authorList>
    </citation>
    <scope>NUCLEOTIDE SEQUENCE</scope>
    <source>
        <strain evidence="4">KI4</strain>
    </source>
</reference>
<dbReference type="InterPro" id="IPR006442">
    <property type="entry name" value="Antitoxin_Phd/YefM"/>
</dbReference>
<name>A0A964BRU8_9CYAN</name>
<dbReference type="Pfam" id="PF02604">
    <property type="entry name" value="PhdYeFM_antitox"/>
    <property type="match status" value="1"/>
</dbReference>
<feature type="compositionally biased region" description="Basic and acidic residues" evidence="3">
    <location>
        <begin position="63"/>
        <end position="72"/>
    </location>
</feature>
<comment type="similarity">
    <text evidence="1 2">Belongs to the phD/YefM antitoxin family.</text>
</comment>
<comment type="function">
    <text evidence="2">Antitoxin component of a type II toxin-antitoxin (TA) system.</text>
</comment>
<feature type="compositionally biased region" description="Low complexity" evidence="3">
    <location>
        <begin position="76"/>
        <end position="86"/>
    </location>
</feature>
<dbReference type="SUPFAM" id="SSF143120">
    <property type="entry name" value="YefM-like"/>
    <property type="match status" value="1"/>
</dbReference>
<evidence type="ECO:0000256" key="2">
    <source>
        <dbReference type="RuleBase" id="RU362080"/>
    </source>
</evidence>
<sequence>MKNQYSTQQLNQNLPEVLKQISQGNPIEITQSGEPFAVILSSSEYQRLTARTSAGLTPHRHAEHGSEPKALRAEPSSAPVSSSKSSFWKSLQDFRSSNNLEELETETDVFADVRDRSSGREVNF</sequence>
<dbReference type="InterPro" id="IPR036165">
    <property type="entry name" value="YefM-like_sf"/>
</dbReference>
<accession>A0A964BRU8</accession>
<evidence type="ECO:0000313" key="4">
    <source>
        <dbReference type="EMBL" id="MCC0178548.1"/>
    </source>
</evidence>
<evidence type="ECO:0000313" key="5">
    <source>
        <dbReference type="Proteomes" id="UP000729733"/>
    </source>
</evidence>
<proteinExistence type="inferred from homology"/>
<gene>
    <name evidence="4" type="ORF">I4641_16360</name>
</gene>
<feature type="region of interest" description="Disordered" evidence="3">
    <location>
        <begin position="50"/>
        <end position="86"/>
    </location>
</feature>
<dbReference type="AlphaFoldDB" id="A0A964BRU8"/>